<evidence type="ECO:0000256" key="1">
    <source>
        <dbReference type="ARBA" id="ARBA00004752"/>
    </source>
</evidence>
<keyword evidence="2" id="KW-0808">Transferase</keyword>
<keyword evidence="8" id="KW-0472">Membrane</keyword>
<dbReference type="InterPro" id="IPR005490">
    <property type="entry name" value="LD_TPept_cat_dom"/>
</dbReference>
<feature type="coiled-coil region" evidence="7">
    <location>
        <begin position="215"/>
        <end position="242"/>
    </location>
</feature>
<evidence type="ECO:0000256" key="5">
    <source>
        <dbReference type="ARBA" id="ARBA00023316"/>
    </source>
</evidence>
<evidence type="ECO:0000313" key="10">
    <source>
        <dbReference type="EMBL" id="OAS83087.1"/>
    </source>
</evidence>
<dbReference type="EMBL" id="LWSG01000043">
    <property type="protein sequence ID" value="OAS83087.1"/>
    <property type="molecule type" value="Genomic_DNA"/>
</dbReference>
<evidence type="ECO:0000313" key="11">
    <source>
        <dbReference type="Proteomes" id="UP000078534"/>
    </source>
</evidence>
<evidence type="ECO:0000256" key="2">
    <source>
        <dbReference type="ARBA" id="ARBA00022679"/>
    </source>
</evidence>
<proteinExistence type="predicted"/>
<dbReference type="GO" id="GO:0016740">
    <property type="term" value="F:transferase activity"/>
    <property type="evidence" value="ECO:0007669"/>
    <property type="project" value="UniProtKB-KW"/>
</dbReference>
<gene>
    <name evidence="10" type="ORF">A6K24_10710</name>
</gene>
<evidence type="ECO:0000259" key="9">
    <source>
        <dbReference type="PROSITE" id="PS52029"/>
    </source>
</evidence>
<dbReference type="Pfam" id="PF12229">
    <property type="entry name" value="PG_binding_4"/>
    <property type="match status" value="1"/>
</dbReference>
<sequence>MGGIFLENAVEQSVVETDYSRKKSVKWYKTWKFITTIIIIALILVTMSYYQASHFNTGITINGVKVNGLTADQALKSIQTSVLKNDVYVGKQLILDGKDMKMGFTASDLPAVKKLLKGQWTFFPSFKEKNYSLMPSKQDQYRSEVLKTELEQKLISMNQNLKAPKDAQAYLEEGKIIVSKSIDGKQYDVTSLLKDFETQGYTSKILLSPAYLRPIKEDSQIVKNEEKKLNELLQQTVEYKVQDQIYSLKASELIKNATVSKDLKVSIDPGNIKNKIAEINESQSTLGKNFSFKTHSGSVISVKGQGYGWALNVAKETSLIQEALEKGEKSVSASNIYGNGWSNEGYGYETTTNNGIGDTYAEVSIAEQRIWIYRDGKLVVTTNVVTGKHSTQEDTSKGVWYILYKRTPYTLTGSSSGNPNYSIEVDYWAPFTNSGQGFHDAGWRKNWASNAYLTAGSGGCVNVSPSVMKSVYDNLSVYQPVVVY</sequence>
<protein>
    <recommendedName>
        <fullName evidence="9">L,D-TPase catalytic domain-containing protein</fullName>
    </recommendedName>
</protein>
<dbReference type="Gene3D" id="3.10.20.800">
    <property type="match status" value="1"/>
</dbReference>
<dbReference type="RefSeq" id="WP_066338576.1">
    <property type="nucleotide sequence ID" value="NZ_LWSG01000043.1"/>
</dbReference>
<dbReference type="Pfam" id="PF03734">
    <property type="entry name" value="YkuD"/>
    <property type="match status" value="1"/>
</dbReference>
<comment type="pathway">
    <text evidence="1 6">Cell wall biogenesis; peptidoglycan biosynthesis.</text>
</comment>
<dbReference type="AlphaFoldDB" id="A0A179SN44"/>
<dbReference type="GO" id="GO:0008360">
    <property type="term" value="P:regulation of cell shape"/>
    <property type="evidence" value="ECO:0007669"/>
    <property type="project" value="UniProtKB-UniRule"/>
</dbReference>
<keyword evidence="7" id="KW-0175">Coiled coil</keyword>
<dbReference type="SUPFAM" id="SSF143985">
    <property type="entry name" value="L,D-transpeptidase pre-catalytic domain-like"/>
    <property type="match status" value="1"/>
</dbReference>
<dbReference type="InterPro" id="IPR038063">
    <property type="entry name" value="Transpep_catalytic_dom"/>
</dbReference>
<dbReference type="STRING" id="152268.A6K24_10710"/>
<feature type="active site" description="Proton donor/acceptor" evidence="6">
    <location>
        <position position="439"/>
    </location>
</feature>
<dbReference type="InterPro" id="IPR050979">
    <property type="entry name" value="LD-transpeptidase"/>
</dbReference>
<dbReference type="OrthoDB" id="3176960at2"/>
<keyword evidence="4 6" id="KW-0573">Peptidoglycan synthesis</keyword>
<dbReference type="PANTHER" id="PTHR30582">
    <property type="entry name" value="L,D-TRANSPEPTIDASE"/>
    <property type="match status" value="1"/>
</dbReference>
<dbReference type="PANTHER" id="PTHR30582:SF33">
    <property type="entry name" value="EXPORTED PROTEIN"/>
    <property type="match status" value="1"/>
</dbReference>
<dbReference type="GO" id="GO:0071555">
    <property type="term" value="P:cell wall organization"/>
    <property type="evidence" value="ECO:0007669"/>
    <property type="project" value="UniProtKB-UniRule"/>
</dbReference>
<organism evidence="10 11">
    <name type="scientific">Metabacillus litoralis</name>
    <dbReference type="NCBI Taxonomy" id="152268"/>
    <lineage>
        <taxon>Bacteria</taxon>
        <taxon>Bacillati</taxon>
        <taxon>Bacillota</taxon>
        <taxon>Bacilli</taxon>
        <taxon>Bacillales</taxon>
        <taxon>Bacillaceae</taxon>
        <taxon>Metabacillus</taxon>
    </lineage>
</organism>
<dbReference type="SUPFAM" id="SSF141523">
    <property type="entry name" value="L,D-transpeptidase catalytic domain-like"/>
    <property type="match status" value="1"/>
</dbReference>
<evidence type="ECO:0000256" key="3">
    <source>
        <dbReference type="ARBA" id="ARBA00022960"/>
    </source>
</evidence>
<dbReference type="InterPro" id="IPR038054">
    <property type="entry name" value="LD_TPept-like_central_sf"/>
</dbReference>
<dbReference type="GO" id="GO:0018104">
    <property type="term" value="P:peptidoglycan-protein cross-linking"/>
    <property type="evidence" value="ECO:0007669"/>
    <property type="project" value="TreeGrafter"/>
</dbReference>
<dbReference type="PROSITE" id="PS52029">
    <property type="entry name" value="LD_TPASE"/>
    <property type="match status" value="1"/>
</dbReference>
<feature type="transmembrane region" description="Helical" evidence="8">
    <location>
        <begin position="31"/>
        <end position="50"/>
    </location>
</feature>
<dbReference type="GO" id="GO:0071972">
    <property type="term" value="F:peptidoglycan L,D-transpeptidase activity"/>
    <property type="evidence" value="ECO:0007669"/>
    <property type="project" value="TreeGrafter"/>
</dbReference>
<dbReference type="InterPro" id="IPR022029">
    <property type="entry name" value="YoaR-like_PG-bd"/>
</dbReference>
<dbReference type="Gene3D" id="2.40.440.10">
    <property type="entry name" value="L,D-transpeptidase catalytic domain-like"/>
    <property type="match status" value="1"/>
</dbReference>
<reference evidence="11" key="1">
    <citation type="submission" date="2016-04" db="EMBL/GenBank/DDBJ databases">
        <authorList>
            <person name="Lyu Z."/>
            <person name="Lyu W."/>
        </authorList>
    </citation>
    <scope>NUCLEOTIDE SEQUENCE [LARGE SCALE GENOMIC DNA]</scope>
    <source>
        <strain evidence="11">C44</strain>
    </source>
</reference>
<keyword evidence="5 6" id="KW-0961">Cell wall biogenesis/degradation</keyword>
<dbReference type="Proteomes" id="UP000078534">
    <property type="component" value="Unassembled WGS sequence"/>
</dbReference>
<evidence type="ECO:0000256" key="7">
    <source>
        <dbReference type="SAM" id="Coils"/>
    </source>
</evidence>
<keyword evidence="3 6" id="KW-0133">Cell shape</keyword>
<comment type="caution">
    <text evidence="10">The sequence shown here is derived from an EMBL/GenBank/DDBJ whole genome shotgun (WGS) entry which is preliminary data.</text>
</comment>
<name>A0A179SN44_9BACI</name>
<dbReference type="GO" id="GO:0005576">
    <property type="term" value="C:extracellular region"/>
    <property type="evidence" value="ECO:0007669"/>
    <property type="project" value="TreeGrafter"/>
</dbReference>
<keyword evidence="8" id="KW-0812">Transmembrane</keyword>
<feature type="active site" description="Nucleophile" evidence="6">
    <location>
        <position position="460"/>
    </location>
</feature>
<evidence type="ECO:0000256" key="8">
    <source>
        <dbReference type="SAM" id="Phobius"/>
    </source>
</evidence>
<accession>A0A179SN44</accession>
<dbReference type="CDD" id="cd16913">
    <property type="entry name" value="YkuD_like"/>
    <property type="match status" value="1"/>
</dbReference>
<keyword evidence="11" id="KW-1185">Reference proteome</keyword>
<feature type="domain" description="L,D-TPase catalytic" evidence="9">
    <location>
        <begin position="359"/>
        <end position="484"/>
    </location>
</feature>
<dbReference type="UniPathway" id="UPA00219"/>
<evidence type="ECO:0000256" key="6">
    <source>
        <dbReference type="PROSITE-ProRule" id="PRU01373"/>
    </source>
</evidence>
<keyword evidence="8" id="KW-1133">Transmembrane helix</keyword>
<evidence type="ECO:0000256" key="4">
    <source>
        <dbReference type="ARBA" id="ARBA00022984"/>
    </source>
</evidence>